<keyword evidence="4" id="KW-1185">Reference proteome</keyword>
<proteinExistence type="predicted"/>
<feature type="domain" description="ANTAR" evidence="2">
    <location>
        <begin position="125"/>
        <end position="186"/>
    </location>
</feature>
<dbReference type="InterPro" id="IPR005561">
    <property type="entry name" value="ANTAR"/>
</dbReference>
<comment type="caution">
    <text evidence="3">The sequence shown here is derived from an EMBL/GenBank/DDBJ whole genome shotgun (WGS) entry which is preliminary data.</text>
</comment>
<dbReference type="Gene3D" id="3.40.50.2300">
    <property type="match status" value="1"/>
</dbReference>
<keyword evidence="1" id="KW-0175">Coiled coil</keyword>
<dbReference type="GO" id="GO:0003723">
    <property type="term" value="F:RNA binding"/>
    <property type="evidence" value="ECO:0007669"/>
    <property type="project" value="InterPro"/>
</dbReference>
<gene>
    <name evidence="3" type="ORF">R0H02_18485</name>
</gene>
<name>A0AB35RWS3_9ENTR</name>
<evidence type="ECO:0000313" key="4">
    <source>
        <dbReference type="Proteomes" id="UP001286589"/>
    </source>
</evidence>
<sequence length="203" mass="23409">MSRKNVQMRGLKACVIGCSDRDNYHLAQQFSRIGIEGGFCAVFPDESQLADQHLLVFDGDNSTLFHPTNPLPWPALPKIALTAIETPSRLQWIAEQKIDSYMRKPVRFDGVMTAFTMALNHAAHINQLEAQLRRQEERLRARKFLFSAQLRVMHALRLEEDEAYSLLRRASMAQHMTIENLSCELLNDTESWINRLRSLLAEW</sequence>
<protein>
    <submittedName>
        <fullName evidence="3">ANTAR domain-containing protein</fullName>
    </submittedName>
</protein>
<dbReference type="SUPFAM" id="SSF52172">
    <property type="entry name" value="CheY-like"/>
    <property type="match status" value="1"/>
</dbReference>
<evidence type="ECO:0000259" key="2">
    <source>
        <dbReference type="PROSITE" id="PS50921"/>
    </source>
</evidence>
<dbReference type="Gene3D" id="1.10.10.10">
    <property type="entry name" value="Winged helix-like DNA-binding domain superfamily/Winged helix DNA-binding domain"/>
    <property type="match status" value="1"/>
</dbReference>
<dbReference type="RefSeq" id="WP_229221752.1">
    <property type="nucleotide sequence ID" value="NZ_JAWJAC010000011.1"/>
</dbReference>
<dbReference type="Pfam" id="PF03861">
    <property type="entry name" value="ANTAR"/>
    <property type="match status" value="1"/>
</dbReference>
<evidence type="ECO:0000313" key="3">
    <source>
        <dbReference type="EMBL" id="MDV2864437.1"/>
    </source>
</evidence>
<dbReference type="InterPro" id="IPR049021">
    <property type="entry name" value="AmiR_N"/>
</dbReference>
<accession>A0AB35RWS3</accession>
<organism evidence="3 4">
    <name type="scientific">Phytobacter ursingii</name>
    <dbReference type="NCBI Taxonomy" id="1972431"/>
    <lineage>
        <taxon>Bacteria</taxon>
        <taxon>Pseudomonadati</taxon>
        <taxon>Pseudomonadota</taxon>
        <taxon>Gammaproteobacteria</taxon>
        <taxon>Enterobacterales</taxon>
        <taxon>Enterobacteriaceae</taxon>
        <taxon>Phytobacter</taxon>
    </lineage>
</organism>
<feature type="coiled-coil region" evidence="1">
    <location>
        <begin position="118"/>
        <end position="145"/>
    </location>
</feature>
<reference evidence="3 4" key="1">
    <citation type="submission" date="2023-10" db="EMBL/GenBank/DDBJ databases">
        <title>Phytobacter spp. The emergence of a new genus of hospital-origin enterobacteria encoding carbapenemases in Argentina.</title>
        <authorList>
            <person name="Vay C."/>
            <person name="Almuzara M."/>
            <person name="Traglia G.M."/>
            <person name="Campos J."/>
        </authorList>
    </citation>
    <scope>NUCLEOTIDE SEQUENCE [LARGE SCALE GENOMIC DNA]</scope>
    <source>
        <strain evidence="3 4">CVMA36</strain>
    </source>
</reference>
<dbReference type="PROSITE" id="PS50921">
    <property type="entry name" value="ANTAR"/>
    <property type="match status" value="1"/>
</dbReference>
<dbReference type="InterPro" id="IPR011006">
    <property type="entry name" value="CheY-like_superfamily"/>
</dbReference>
<dbReference type="AlphaFoldDB" id="A0AB35RWS3"/>
<evidence type="ECO:0000256" key="1">
    <source>
        <dbReference type="SAM" id="Coils"/>
    </source>
</evidence>
<dbReference type="Pfam" id="PF21332">
    <property type="entry name" value="AmiR_N"/>
    <property type="match status" value="1"/>
</dbReference>
<dbReference type="InterPro" id="IPR036388">
    <property type="entry name" value="WH-like_DNA-bd_sf"/>
</dbReference>
<dbReference type="SMART" id="SM01012">
    <property type="entry name" value="ANTAR"/>
    <property type="match status" value="1"/>
</dbReference>
<dbReference type="Proteomes" id="UP001286589">
    <property type="component" value="Unassembled WGS sequence"/>
</dbReference>
<dbReference type="EMBL" id="JAWJAC010000011">
    <property type="protein sequence ID" value="MDV2864437.1"/>
    <property type="molecule type" value="Genomic_DNA"/>
</dbReference>